<keyword evidence="2" id="KW-1185">Reference proteome</keyword>
<proteinExistence type="predicted"/>
<feature type="non-terminal residue" evidence="1">
    <location>
        <position position="92"/>
    </location>
</feature>
<gene>
    <name evidence="1" type="ORF">LARSCL_LOCUS10459</name>
</gene>
<accession>A0AAV2A888</accession>
<dbReference type="Proteomes" id="UP001497382">
    <property type="component" value="Unassembled WGS sequence"/>
</dbReference>
<name>A0AAV2A888_9ARAC</name>
<sequence>LPLDEYRKDTCARCYHYLPSFAFHYSRKLRYDESSCMLVDPFSNRSFEADPETSGHPAYYAFQSDLYARKWIACCRAALDCCRQMLLEAYIE</sequence>
<comment type="caution">
    <text evidence="1">The sequence shown here is derived from an EMBL/GenBank/DDBJ whole genome shotgun (WGS) entry which is preliminary data.</text>
</comment>
<dbReference type="AlphaFoldDB" id="A0AAV2A888"/>
<feature type="non-terminal residue" evidence="1">
    <location>
        <position position="1"/>
    </location>
</feature>
<reference evidence="1 2" key="1">
    <citation type="submission" date="2024-04" db="EMBL/GenBank/DDBJ databases">
        <authorList>
            <person name="Rising A."/>
            <person name="Reimegard J."/>
            <person name="Sonavane S."/>
            <person name="Akerstrom W."/>
            <person name="Nylinder S."/>
            <person name="Hedman E."/>
            <person name="Kallberg Y."/>
        </authorList>
    </citation>
    <scope>NUCLEOTIDE SEQUENCE [LARGE SCALE GENOMIC DNA]</scope>
</reference>
<protein>
    <submittedName>
        <fullName evidence="1">Uncharacterized protein</fullName>
    </submittedName>
</protein>
<evidence type="ECO:0000313" key="2">
    <source>
        <dbReference type="Proteomes" id="UP001497382"/>
    </source>
</evidence>
<evidence type="ECO:0000313" key="1">
    <source>
        <dbReference type="EMBL" id="CAL1279584.1"/>
    </source>
</evidence>
<organism evidence="1 2">
    <name type="scientific">Larinioides sclopetarius</name>
    <dbReference type="NCBI Taxonomy" id="280406"/>
    <lineage>
        <taxon>Eukaryota</taxon>
        <taxon>Metazoa</taxon>
        <taxon>Ecdysozoa</taxon>
        <taxon>Arthropoda</taxon>
        <taxon>Chelicerata</taxon>
        <taxon>Arachnida</taxon>
        <taxon>Araneae</taxon>
        <taxon>Araneomorphae</taxon>
        <taxon>Entelegynae</taxon>
        <taxon>Araneoidea</taxon>
        <taxon>Araneidae</taxon>
        <taxon>Larinioides</taxon>
    </lineage>
</organism>
<dbReference type="EMBL" id="CAXIEN010000123">
    <property type="protein sequence ID" value="CAL1279584.1"/>
    <property type="molecule type" value="Genomic_DNA"/>
</dbReference>